<sequence length="254" mass="28919">MLSLSNVAAQAVSATNKLLHEVRLAGFKAAPLAMVQIAGLKNFKPPPVYNVEFPEKRKLPIMQKVPQYPPSMRPFKMQKKLKFMRGPELIHNSLIHKQFGIVATGGGRLRSGHFEMMRLTIGRKLDVNRMFAIWRVDAPWQPVTKKGQGQRMGGGKGAIDHYVTPIKAGRVILEVGGTCEYVEIKKVLTDVANKLPFKAIAVNEYEMQKMKQKESRIENQNLNPWTFKYFIQNNIQGCHTWISPVDKIWFGKYN</sequence>
<evidence type="ECO:0000256" key="2">
    <source>
        <dbReference type="ARBA" id="ARBA00008931"/>
    </source>
</evidence>
<keyword evidence="10" id="KW-1185">Reference proteome</keyword>
<proteinExistence type="inferred from homology"/>
<dbReference type="PRINTS" id="PR00060">
    <property type="entry name" value="RIBOSOMALL16"/>
</dbReference>
<keyword evidence="6 9" id="KW-0687">Ribonucleoprotein</keyword>
<evidence type="ECO:0000256" key="3">
    <source>
        <dbReference type="ARBA" id="ARBA00022946"/>
    </source>
</evidence>
<dbReference type="CDD" id="cd01433">
    <property type="entry name" value="Ribosomal_L16_L10e"/>
    <property type="match status" value="1"/>
</dbReference>
<dbReference type="AlphaFoldDB" id="A0AAJ7BS66"/>
<dbReference type="GO" id="GO:0005743">
    <property type="term" value="C:mitochondrial inner membrane"/>
    <property type="evidence" value="ECO:0007669"/>
    <property type="project" value="UniProtKB-ARBA"/>
</dbReference>
<dbReference type="GO" id="GO:0032543">
    <property type="term" value="P:mitochondrial translation"/>
    <property type="evidence" value="ECO:0007669"/>
    <property type="project" value="TreeGrafter"/>
</dbReference>
<dbReference type="Proteomes" id="UP000694920">
    <property type="component" value="Unplaced"/>
</dbReference>
<dbReference type="RefSeq" id="XP_015592977.1">
    <property type="nucleotide sequence ID" value="XM_015737491.2"/>
</dbReference>
<dbReference type="FunFam" id="3.90.1170.10:FF:000005">
    <property type="entry name" value="39S ribosomal protein L16, mitochondrial"/>
    <property type="match status" value="1"/>
</dbReference>
<dbReference type="GO" id="GO:0003735">
    <property type="term" value="F:structural constituent of ribosome"/>
    <property type="evidence" value="ECO:0007669"/>
    <property type="project" value="InterPro"/>
</dbReference>
<evidence type="ECO:0000256" key="4">
    <source>
        <dbReference type="ARBA" id="ARBA00022980"/>
    </source>
</evidence>
<organism evidence="10 11">
    <name type="scientific">Cephus cinctus</name>
    <name type="common">Wheat stem sawfly</name>
    <dbReference type="NCBI Taxonomy" id="211228"/>
    <lineage>
        <taxon>Eukaryota</taxon>
        <taxon>Metazoa</taxon>
        <taxon>Ecdysozoa</taxon>
        <taxon>Arthropoda</taxon>
        <taxon>Hexapoda</taxon>
        <taxon>Insecta</taxon>
        <taxon>Pterygota</taxon>
        <taxon>Neoptera</taxon>
        <taxon>Endopterygota</taxon>
        <taxon>Hymenoptera</taxon>
        <taxon>Cephoidea</taxon>
        <taxon>Cephidae</taxon>
        <taxon>Cephus</taxon>
    </lineage>
</organism>
<dbReference type="Gene3D" id="3.90.1170.10">
    <property type="entry name" value="Ribosomal protein L10e/L16"/>
    <property type="match status" value="1"/>
</dbReference>
<dbReference type="InterPro" id="IPR036920">
    <property type="entry name" value="Ribosomal_uL16_sf"/>
</dbReference>
<dbReference type="GO" id="GO:0019843">
    <property type="term" value="F:rRNA binding"/>
    <property type="evidence" value="ECO:0007669"/>
    <property type="project" value="InterPro"/>
</dbReference>
<comment type="subcellular location">
    <subcellularLocation>
        <location evidence="1">Mitochondrion</location>
    </subcellularLocation>
</comment>
<evidence type="ECO:0000256" key="5">
    <source>
        <dbReference type="ARBA" id="ARBA00023128"/>
    </source>
</evidence>
<dbReference type="GeneID" id="107266723"/>
<reference evidence="11 12" key="1">
    <citation type="submission" date="2025-04" db="UniProtKB">
        <authorList>
            <consortium name="RefSeq"/>
        </authorList>
    </citation>
    <scope>IDENTIFICATION</scope>
</reference>
<dbReference type="InterPro" id="IPR000114">
    <property type="entry name" value="Ribosomal_uL16_bact-type"/>
</dbReference>
<dbReference type="KEGG" id="ccin:107266723"/>
<dbReference type="CTD" id="54948"/>
<evidence type="ECO:0000313" key="11">
    <source>
        <dbReference type="RefSeq" id="XP_015592977.1"/>
    </source>
</evidence>
<evidence type="ECO:0000256" key="6">
    <source>
        <dbReference type="ARBA" id="ARBA00023274"/>
    </source>
</evidence>
<evidence type="ECO:0000256" key="1">
    <source>
        <dbReference type="ARBA" id="ARBA00004173"/>
    </source>
</evidence>
<dbReference type="SUPFAM" id="SSF54686">
    <property type="entry name" value="Ribosomal protein L16p/L10e"/>
    <property type="match status" value="1"/>
</dbReference>
<name>A0AAJ7BS66_CEPCN</name>
<dbReference type="InterPro" id="IPR016180">
    <property type="entry name" value="Ribosomal_uL16_dom"/>
</dbReference>
<evidence type="ECO:0000313" key="12">
    <source>
        <dbReference type="RefSeq" id="XP_024939795.1"/>
    </source>
</evidence>
<keyword evidence="3" id="KW-0809">Transit peptide</keyword>
<dbReference type="GO" id="GO:0005762">
    <property type="term" value="C:mitochondrial large ribosomal subunit"/>
    <property type="evidence" value="ECO:0007669"/>
    <property type="project" value="TreeGrafter"/>
</dbReference>
<dbReference type="Pfam" id="PF00252">
    <property type="entry name" value="Ribosomal_L16"/>
    <property type="match status" value="1"/>
</dbReference>
<keyword evidence="4 9" id="KW-0689">Ribosomal protein</keyword>
<protein>
    <recommendedName>
        <fullName evidence="7">Large ribosomal subunit protein uL16m</fullName>
    </recommendedName>
    <alternativeName>
        <fullName evidence="8">39S ribosomal protein L16, mitochondrial</fullName>
    </alternativeName>
</protein>
<comment type="similarity">
    <text evidence="2 9">Belongs to the universal ribosomal protein uL16 family.</text>
</comment>
<dbReference type="RefSeq" id="XP_024939795.1">
    <property type="nucleotide sequence ID" value="XM_025084027.1"/>
</dbReference>
<evidence type="ECO:0000256" key="7">
    <source>
        <dbReference type="ARBA" id="ARBA00035302"/>
    </source>
</evidence>
<evidence type="ECO:0000313" key="10">
    <source>
        <dbReference type="Proteomes" id="UP000694920"/>
    </source>
</evidence>
<keyword evidence="5" id="KW-0496">Mitochondrion</keyword>
<gene>
    <name evidence="11 12" type="primary">LOC107266723</name>
</gene>
<evidence type="ECO:0000256" key="9">
    <source>
        <dbReference type="RuleBase" id="RU004413"/>
    </source>
</evidence>
<dbReference type="InterPro" id="IPR047873">
    <property type="entry name" value="Ribosomal_uL16"/>
</dbReference>
<dbReference type="PANTHER" id="PTHR12220:SF13">
    <property type="entry name" value="LARGE RIBOSOMAL SUBUNIT PROTEIN UL16M"/>
    <property type="match status" value="1"/>
</dbReference>
<dbReference type="PANTHER" id="PTHR12220">
    <property type="entry name" value="50S/60S RIBOSOMAL PROTEIN L16"/>
    <property type="match status" value="1"/>
</dbReference>
<evidence type="ECO:0000256" key="8">
    <source>
        <dbReference type="ARBA" id="ARBA00035440"/>
    </source>
</evidence>
<accession>A0AAJ7BS66</accession>